<keyword evidence="2" id="KW-1185">Reference proteome</keyword>
<dbReference type="AlphaFoldDB" id="A0AAN8AK02"/>
<gene>
    <name evidence="1" type="ORF">PBY51_019719</name>
</gene>
<reference evidence="1 2" key="2">
    <citation type="journal article" date="2023" name="Mol. Biol. Evol.">
        <title>Genomics of Secondarily Temperate Adaptation in the Only Non-Antarctic Icefish.</title>
        <authorList>
            <person name="Rivera-Colon A.G."/>
            <person name="Rayamajhi N."/>
            <person name="Minhas B.F."/>
            <person name="Madrigal G."/>
            <person name="Bilyk K.T."/>
            <person name="Yoon V."/>
            <person name="Hune M."/>
            <person name="Gregory S."/>
            <person name="Cheng C.H.C."/>
            <person name="Catchen J.M."/>
        </authorList>
    </citation>
    <scope>NUCLEOTIDE SEQUENCE [LARGE SCALE GENOMIC DNA]</scope>
    <source>
        <strain evidence="1">JMC-PN-2008</strain>
    </source>
</reference>
<comment type="caution">
    <text evidence="1">The sequence shown here is derived from an EMBL/GenBank/DDBJ whole genome shotgun (WGS) entry which is preliminary data.</text>
</comment>
<protein>
    <submittedName>
        <fullName evidence="1">Uncharacterized protein</fullName>
    </submittedName>
</protein>
<accession>A0AAN8AK02</accession>
<proteinExistence type="predicted"/>
<evidence type="ECO:0000313" key="2">
    <source>
        <dbReference type="Proteomes" id="UP001346869"/>
    </source>
</evidence>
<organism evidence="1 2">
    <name type="scientific">Eleginops maclovinus</name>
    <name type="common">Patagonian blennie</name>
    <name type="synonym">Eleginus maclovinus</name>
    <dbReference type="NCBI Taxonomy" id="56733"/>
    <lineage>
        <taxon>Eukaryota</taxon>
        <taxon>Metazoa</taxon>
        <taxon>Chordata</taxon>
        <taxon>Craniata</taxon>
        <taxon>Vertebrata</taxon>
        <taxon>Euteleostomi</taxon>
        <taxon>Actinopterygii</taxon>
        <taxon>Neopterygii</taxon>
        <taxon>Teleostei</taxon>
        <taxon>Neoteleostei</taxon>
        <taxon>Acanthomorphata</taxon>
        <taxon>Eupercaria</taxon>
        <taxon>Perciformes</taxon>
        <taxon>Notothenioidei</taxon>
        <taxon>Eleginopidae</taxon>
        <taxon>Eleginops</taxon>
    </lineage>
</organism>
<reference evidence="1 2" key="1">
    <citation type="journal article" date="2023" name="Genes (Basel)">
        <title>Chromosome-Level Genome Assembly and Circadian Gene Repertoire of the Patagonia Blennie Eleginops maclovinus-The Closest Ancestral Proxy of Antarctic Cryonotothenioids.</title>
        <authorList>
            <person name="Cheng C.C."/>
            <person name="Rivera-Colon A.G."/>
            <person name="Minhas B.F."/>
            <person name="Wilson L."/>
            <person name="Rayamajhi N."/>
            <person name="Vargas-Chacoff L."/>
            <person name="Catchen J.M."/>
        </authorList>
    </citation>
    <scope>NUCLEOTIDE SEQUENCE [LARGE SCALE GENOMIC DNA]</scope>
    <source>
        <strain evidence="1">JMC-PN-2008</strain>
    </source>
</reference>
<name>A0AAN8AK02_ELEMC</name>
<dbReference type="Proteomes" id="UP001346869">
    <property type="component" value="Unassembled WGS sequence"/>
</dbReference>
<sequence length="88" mass="9843">MHVAGAVASQRWDRPAQKRSLLRQHMAIEECGLQGGRSSTCRPRHAAGKQQMHRNLDTDCFCFSPLVQHNTNEQTGQETLGQKCINAL</sequence>
<dbReference type="EMBL" id="JAUZQC010000009">
    <property type="protein sequence ID" value="KAK5865451.1"/>
    <property type="molecule type" value="Genomic_DNA"/>
</dbReference>
<evidence type="ECO:0000313" key="1">
    <source>
        <dbReference type="EMBL" id="KAK5865451.1"/>
    </source>
</evidence>